<dbReference type="InterPro" id="IPR023753">
    <property type="entry name" value="FAD/NAD-binding_dom"/>
</dbReference>
<dbReference type="SUPFAM" id="SSF51905">
    <property type="entry name" value="FAD/NAD(P)-binding domain"/>
    <property type="match status" value="2"/>
</dbReference>
<dbReference type="PRINTS" id="PR00469">
    <property type="entry name" value="PNDRDTASEII"/>
</dbReference>
<proteinExistence type="predicted"/>
<dbReference type="PRINTS" id="PR00368">
    <property type="entry name" value="FADPNR"/>
</dbReference>
<reference evidence="5" key="1">
    <citation type="submission" date="2022-11" db="EMBL/GenBank/DDBJ databases">
        <title>Dental biofilm bacteria. Genome sequencing and assembly.</title>
        <authorList>
            <person name="Robertsson C."/>
        </authorList>
    </citation>
    <scope>NUCLEOTIDE SEQUENCE</scope>
    <source>
        <strain evidence="5">CW</strain>
    </source>
</reference>
<gene>
    <name evidence="5" type="ORF">OFA60_09505</name>
</gene>
<name>A0AA47IL68_ACTNA</name>
<dbReference type="EMBL" id="CP113787">
    <property type="protein sequence ID" value="WAL42287.1"/>
    <property type="molecule type" value="Genomic_DNA"/>
</dbReference>
<dbReference type="AlphaFoldDB" id="A0AA47IL68"/>
<protein>
    <submittedName>
        <fullName evidence="5">FAD-dependent oxidoreductase</fullName>
    </submittedName>
</protein>
<dbReference type="PANTHER" id="PTHR43429:SF3">
    <property type="entry name" value="NITRITE REDUCTASE [NAD(P)H]"/>
    <property type="match status" value="1"/>
</dbReference>
<evidence type="ECO:0000256" key="3">
    <source>
        <dbReference type="ARBA" id="ARBA00022827"/>
    </source>
</evidence>
<evidence type="ECO:0000256" key="1">
    <source>
        <dbReference type="ARBA" id="ARBA00001974"/>
    </source>
</evidence>
<evidence type="ECO:0000256" key="2">
    <source>
        <dbReference type="ARBA" id="ARBA00022630"/>
    </source>
</evidence>
<keyword evidence="3" id="KW-0274">FAD</keyword>
<evidence type="ECO:0000313" key="6">
    <source>
        <dbReference type="Proteomes" id="UP001163127"/>
    </source>
</evidence>
<dbReference type="RefSeq" id="WP_256700510.1">
    <property type="nucleotide sequence ID" value="NZ_CP113787.1"/>
</dbReference>
<dbReference type="GO" id="GO:0016491">
    <property type="term" value="F:oxidoreductase activity"/>
    <property type="evidence" value="ECO:0007669"/>
    <property type="project" value="InterPro"/>
</dbReference>
<evidence type="ECO:0000259" key="4">
    <source>
        <dbReference type="Pfam" id="PF07992"/>
    </source>
</evidence>
<organism evidence="5 6">
    <name type="scientific">Actinomyces naeslundii</name>
    <dbReference type="NCBI Taxonomy" id="1655"/>
    <lineage>
        <taxon>Bacteria</taxon>
        <taxon>Bacillati</taxon>
        <taxon>Actinomycetota</taxon>
        <taxon>Actinomycetes</taxon>
        <taxon>Actinomycetales</taxon>
        <taxon>Actinomycetaceae</taxon>
        <taxon>Actinomyces</taxon>
    </lineage>
</organism>
<dbReference type="PANTHER" id="PTHR43429">
    <property type="entry name" value="PYRIDINE NUCLEOTIDE-DISULFIDE OXIDOREDUCTASE DOMAIN-CONTAINING"/>
    <property type="match status" value="1"/>
</dbReference>
<keyword evidence="2" id="KW-0285">Flavoprotein</keyword>
<evidence type="ECO:0000313" key="5">
    <source>
        <dbReference type="EMBL" id="WAL42287.1"/>
    </source>
</evidence>
<dbReference type="InterPro" id="IPR036188">
    <property type="entry name" value="FAD/NAD-bd_sf"/>
</dbReference>
<accession>A0AA47IL68</accession>
<dbReference type="InterPro" id="IPR050260">
    <property type="entry name" value="FAD-bd_OxRdtase"/>
</dbReference>
<dbReference type="Gene3D" id="3.50.50.100">
    <property type="match status" value="1"/>
</dbReference>
<feature type="domain" description="FAD/NAD(P)-binding" evidence="4">
    <location>
        <begin position="29"/>
        <end position="279"/>
    </location>
</feature>
<comment type="cofactor">
    <cofactor evidence="1">
        <name>FAD</name>
        <dbReference type="ChEBI" id="CHEBI:57692"/>
    </cofactor>
</comment>
<sequence length="384" mass="40779">MDAVTVSARLSRFDAPMCLMGMSPTHRTTIVIIGAGYAGIMAANRIASHPMATALTRVRLISASAHLVERIRLHEALRAEEDPVRPLSELLNPAIDVVIGRATSIDRKRGVVHLSDGDPIPFDQVVLATGSTSRAPAGALPISGIADLQPLRDELVGSSHTRIRVVGGGLTGIETAAELAEQGFDVEIVDSGTVGSHLGVRARKQASHELRRLSCTVIDNRTCQPEPDILTIWAAGFAPVTVPCDPPVSTSSDGRIVVNRFLRSPDDPRITAVGDCAAPPAPHLRPSCASALSLGAVAADILISEVLDAPPPETGVGYVMHCVSLGRNRGLVEHVSPDDVPNGSILTGKEARRVKDWVMDHTVQWLIEEAERSGSYRIVRGPAQ</sequence>
<dbReference type="Proteomes" id="UP001163127">
    <property type="component" value="Chromosome"/>
</dbReference>
<dbReference type="Pfam" id="PF07992">
    <property type="entry name" value="Pyr_redox_2"/>
    <property type="match status" value="1"/>
</dbReference>